<evidence type="ECO:0000256" key="8">
    <source>
        <dbReference type="SAM" id="MobiDB-lite"/>
    </source>
</evidence>
<keyword evidence="7" id="KW-0539">Nucleus</keyword>
<reference evidence="9" key="2">
    <citation type="submission" date="2025-09" db="UniProtKB">
        <authorList>
            <consortium name="Ensembl"/>
        </authorList>
    </citation>
    <scope>IDENTIFICATION</scope>
</reference>
<keyword evidence="4" id="KW-0238">DNA-binding</keyword>
<dbReference type="PANTHER" id="PTHR21051">
    <property type="entry name" value="CAMP-RESPONSIVE ELEMENT-BINDING PROTEIN-LIKE 2"/>
    <property type="match status" value="1"/>
</dbReference>
<organism evidence="9 10">
    <name type="scientific">Apteryx owenii</name>
    <name type="common">Little spotted kiwi</name>
    <dbReference type="NCBI Taxonomy" id="8824"/>
    <lineage>
        <taxon>Eukaryota</taxon>
        <taxon>Metazoa</taxon>
        <taxon>Chordata</taxon>
        <taxon>Craniata</taxon>
        <taxon>Vertebrata</taxon>
        <taxon>Euteleostomi</taxon>
        <taxon>Archelosauria</taxon>
        <taxon>Archosauria</taxon>
        <taxon>Dinosauria</taxon>
        <taxon>Saurischia</taxon>
        <taxon>Theropoda</taxon>
        <taxon>Coelurosauria</taxon>
        <taxon>Aves</taxon>
        <taxon>Palaeognathae</taxon>
        <taxon>Apterygiformes</taxon>
        <taxon>Apterygidae</taxon>
        <taxon>Apteryx</taxon>
    </lineage>
</organism>
<dbReference type="AlphaFoldDB" id="A0A8B9PLV6"/>
<dbReference type="InterPro" id="IPR039250">
    <property type="entry name" value="CREBL2/REPTOR-BP"/>
</dbReference>
<proteinExistence type="inferred from homology"/>
<sequence>RGGTELLFPARTAAARLARPAPRGPGRGRAAVNKHCGGHGGSSGGLWRWLWGSDRRRPSAAVTGPGGRGLGCLLAVEAAGAGRSVSGLAAHMDDSKYKQWCMAMDQGKIPSEIKALLTGEEQGKAQHNSTRLAKTGKTEANSSNPLNEELSPCRAINLVRHNRFRSSNPAT</sequence>
<keyword evidence="6" id="KW-0804">Transcription</keyword>
<name>A0A8B9PLV6_APTOW</name>
<dbReference type="GO" id="GO:0005634">
    <property type="term" value="C:nucleus"/>
    <property type="evidence" value="ECO:0007669"/>
    <property type="project" value="UniProtKB-SubCell"/>
</dbReference>
<dbReference type="Proteomes" id="UP000694424">
    <property type="component" value="Unplaced"/>
</dbReference>
<evidence type="ECO:0000256" key="4">
    <source>
        <dbReference type="ARBA" id="ARBA00023125"/>
    </source>
</evidence>
<reference evidence="9" key="1">
    <citation type="submission" date="2025-08" db="UniProtKB">
        <authorList>
            <consortium name="Ensembl"/>
        </authorList>
    </citation>
    <scope>IDENTIFICATION</scope>
</reference>
<evidence type="ECO:0000256" key="3">
    <source>
        <dbReference type="ARBA" id="ARBA00023015"/>
    </source>
</evidence>
<keyword evidence="10" id="KW-1185">Reference proteome</keyword>
<dbReference type="PANTHER" id="PTHR21051:SF4">
    <property type="entry name" value="CAMP-RESPONSIVE ELEMENT-BINDING PROTEIN-LIKE 2"/>
    <property type="match status" value="1"/>
</dbReference>
<evidence type="ECO:0000313" key="9">
    <source>
        <dbReference type="Ensembl" id="ENSAOWP00000011865.1"/>
    </source>
</evidence>
<evidence type="ECO:0000313" key="10">
    <source>
        <dbReference type="Proteomes" id="UP000694424"/>
    </source>
</evidence>
<protein>
    <submittedName>
        <fullName evidence="9">Uncharacterized protein</fullName>
    </submittedName>
</protein>
<dbReference type="Ensembl" id="ENSAOWT00000013497.1">
    <property type="protein sequence ID" value="ENSAOWP00000011865.1"/>
    <property type="gene ID" value="ENSAOWG00000008149.1"/>
</dbReference>
<feature type="region of interest" description="Disordered" evidence="8">
    <location>
        <begin position="120"/>
        <end position="151"/>
    </location>
</feature>
<evidence type="ECO:0000256" key="2">
    <source>
        <dbReference type="ARBA" id="ARBA00009050"/>
    </source>
</evidence>
<dbReference type="GO" id="GO:0003677">
    <property type="term" value="F:DNA binding"/>
    <property type="evidence" value="ECO:0007669"/>
    <property type="project" value="UniProtKB-KW"/>
</dbReference>
<evidence type="ECO:0000256" key="6">
    <source>
        <dbReference type="ARBA" id="ARBA00023163"/>
    </source>
</evidence>
<feature type="compositionally biased region" description="Polar residues" evidence="8">
    <location>
        <begin position="125"/>
        <end position="146"/>
    </location>
</feature>
<evidence type="ECO:0000256" key="7">
    <source>
        <dbReference type="ARBA" id="ARBA00023242"/>
    </source>
</evidence>
<keyword evidence="3" id="KW-0805">Transcription regulation</keyword>
<dbReference type="GO" id="GO:0006355">
    <property type="term" value="P:regulation of DNA-templated transcription"/>
    <property type="evidence" value="ECO:0007669"/>
    <property type="project" value="TreeGrafter"/>
</dbReference>
<keyword evidence="5" id="KW-0010">Activator</keyword>
<evidence type="ECO:0000256" key="1">
    <source>
        <dbReference type="ARBA" id="ARBA00004123"/>
    </source>
</evidence>
<evidence type="ECO:0000256" key="5">
    <source>
        <dbReference type="ARBA" id="ARBA00023159"/>
    </source>
</evidence>
<accession>A0A8B9PLV6</accession>
<comment type="subcellular location">
    <subcellularLocation>
        <location evidence="1">Nucleus</location>
    </subcellularLocation>
</comment>
<comment type="similarity">
    <text evidence="2">Belongs to the bZIP family. ATF subfamily.</text>
</comment>